<feature type="transmembrane region" description="Helical" evidence="7">
    <location>
        <begin position="399"/>
        <end position="419"/>
    </location>
</feature>
<feature type="transmembrane region" description="Helical" evidence="7">
    <location>
        <begin position="7"/>
        <end position="31"/>
    </location>
</feature>
<sequence>MSKFKRWMILVIVSSALLLIVMDMTILYTALPSLTHDLGASASEKLWILNGYSLVMAGLLPAMGTLGDRLGHKKIFTLGLLVFSAASLVAAFSPVPAVLVMSRILLAVGASMMMPATLSIIRVTFTNERELALAIGIWGSIASGGAGLGPIVGGLLLQHFWWGSVFLINLPIAIIAFIFALKIIPKHQGDSSKKWDFTSSIQIMIAMVGIIYSIKEFTRREGSLTLAILAAVIGVLSLIIFIRRQNNSPNPLLDLSLFKIPRFSTGFITALVGLFAQMGVQYMVTQRLQLVEGMSPLQAGLFTVSIPVAALIAGPVTGAIMHRVDVVYIKSLSLFIAALGMGTYLIYFNAGFTGQIHGLALLGAGLGSGMTAASHSIMSYAPPHKAGMAASIEEVGYELGGASGIAIIGSMSTLFYTLAMKIPAGISVPANAKDSLDEALIAAESLPAASAESLRNAAFAAFDQSFFVVIAGVTILLIIAALIMSWVAVRLKRAKNKTAEG</sequence>
<reference evidence="9 10" key="1">
    <citation type="journal article" date="2016" name="Genome Announc.">
        <title>Draft Genome Sequence of Paenibacillus amylolyticus Heshi-A3, Isolated from Fermented Rice Bran in a Japanese Fermented Seafood Dish.</title>
        <authorList>
            <person name="Akuzawa S."/>
            <person name="Nagaoka J."/>
            <person name="Kanekatsu M."/>
            <person name="Kubota E."/>
            <person name="Ohtake R."/>
            <person name="Suzuki T."/>
            <person name="Kanesaki Y."/>
        </authorList>
    </citation>
    <scope>NUCLEOTIDE SEQUENCE [LARGE SCALE GENOMIC DNA]</scope>
    <source>
        <strain evidence="9 10">Heshi-A3</strain>
    </source>
</reference>
<keyword evidence="5 7" id="KW-1133">Transmembrane helix</keyword>
<evidence type="ECO:0000256" key="4">
    <source>
        <dbReference type="ARBA" id="ARBA00022692"/>
    </source>
</evidence>
<comment type="caution">
    <text evidence="9">The sequence shown here is derived from an EMBL/GenBank/DDBJ whole genome shotgun (WGS) entry which is preliminary data.</text>
</comment>
<dbReference type="InterPro" id="IPR036259">
    <property type="entry name" value="MFS_trans_sf"/>
</dbReference>
<keyword evidence="3" id="KW-1003">Cell membrane</keyword>
<feature type="transmembrane region" description="Helical" evidence="7">
    <location>
        <begin position="195"/>
        <end position="212"/>
    </location>
</feature>
<feature type="transmembrane region" description="Helical" evidence="7">
    <location>
        <begin position="159"/>
        <end position="183"/>
    </location>
</feature>
<feature type="transmembrane region" description="Helical" evidence="7">
    <location>
        <begin position="263"/>
        <end position="284"/>
    </location>
</feature>
<dbReference type="PANTHER" id="PTHR42718">
    <property type="entry name" value="MAJOR FACILITATOR SUPERFAMILY MULTIDRUG TRANSPORTER MFSC"/>
    <property type="match status" value="1"/>
</dbReference>
<feature type="transmembrane region" description="Helical" evidence="7">
    <location>
        <begin position="75"/>
        <end position="92"/>
    </location>
</feature>
<feature type="domain" description="Major facilitator superfamily (MFS) profile" evidence="8">
    <location>
        <begin position="9"/>
        <end position="489"/>
    </location>
</feature>
<organism evidence="9 10">
    <name type="scientific">Paenibacillus amylolyticus</name>
    <dbReference type="NCBI Taxonomy" id="1451"/>
    <lineage>
        <taxon>Bacteria</taxon>
        <taxon>Bacillati</taxon>
        <taxon>Bacillota</taxon>
        <taxon>Bacilli</taxon>
        <taxon>Bacillales</taxon>
        <taxon>Paenibacillaceae</taxon>
        <taxon>Paenibacillus</taxon>
    </lineage>
</organism>
<evidence type="ECO:0000256" key="7">
    <source>
        <dbReference type="SAM" id="Phobius"/>
    </source>
</evidence>
<feature type="transmembrane region" description="Helical" evidence="7">
    <location>
        <begin position="104"/>
        <end position="125"/>
    </location>
</feature>
<dbReference type="Pfam" id="PF07690">
    <property type="entry name" value="MFS_1"/>
    <property type="match status" value="1"/>
</dbReference>
<name>A0A100VKK7_PAEAM</name>
<dbReference type="GO" id="GO:0005886">
    <property type="term" value="C:plasma membrane"/>
    <property type="evidence" value="ECO:0007669"/>
    <property type="project" value="UniProtKB-SubCell"/>
</dbReference>
<keyword evidence="4 7" id="KW-0812">Transmembrane</keyword>
<dbReference type="PRINTS" id="PR01036">
    <property type="entry name" value="TCRTETB"/>
</dbReference>
<dbReference type="GO" id="GO:0022857">
    <property type="term" value="F:transmembrane transporter activity"/>
    <property type="evidence" value="ECO:0007669"/>
    <property type="project" value="InterPro"/>
</dbReference>
<feature type="transmembrane region" description="Helical" evidence="7">
    <location>
        <begin position="46"/>
        <end position="63"/>
    </location>
</feature>
<dbReference type="InterPro" id="IPR020846">
    <property type="entry name" value="MFS_dom"/>
</dbReference>
<evidence type="ECO:0000256" key="5">
    <source>
        <dbReference type="ARBA" id="ARBA00022989"/>
    </source>
</evidence>
<feature type="transmembrane region" description="Helical" evidence="7">
    <location>
        <begin position="466"/>
        <end position="489"/>
    </location>
</feature>
<evidence type="ECO:0000256" key="2">
    <source>
        <dbReference type="ARBA" id="ARBA00022448"/>
    </source>
</evidence>
<feature type="transmembrane region" description="Helical" evidence="7">
    <location>
        <begin position="132"/>
        <end position="153"/>
    </location>
</feature>
<dbReference type="PANTHER" id="PTHR42718:SF47">
    <property type="entry name" value="METHYL VIOLOGEN RESISTANCE PROTEIN SMVA"/>
    <property type="match status" value="1"/>
</dbReference>
<gene>
    <name evidence="9" type="ORF">PAHA3_1636</name>
</gene>
<keyword evidence="2" id="KW-0813">Transport</keyword>
<evidence type="ECO:0000259" key="8">
    <source>
        <dbReference type="PROSITE" id="PS50850"/>
    </source>
</evidence>
<protein>
    <submittedName>
        <fullName evidence="9">Methyl viologen resistance protein</fullName>
    </submittedName>
</protein>
<evidence type="ECO:0000313" key="10">
    <source>
        <dbReference type="Proteomes" id="UP000069697"/>
    </source>
</evidence>
<comment type="subcellular location">
    <subcellularLocation>
        <location evidence="1">Cell membrane</location>
        <topology evidence="1">Multi-pass membrane protein</topology>
    </subcellularLocation>
</comment>
<accession>A0A100VKK7</accession>
<dbReference type="InterPro" id="IPR011701">
    <property type="entry name" value="MFS"/>
</dbReference>
<dbReference type="SUPFAM" id="SSF103473">
    <property type="entry name" value="MFS general substrate transporter"/>
    <property type="match status" value="1"/>
</dbReference>
<keyword evidence="6 7" id="KW-0472">Membrane</keyword>
<dbReference type="RefSeq" id="WP_062834251.1">
    <property type="nucleotide sequence ID" value="NZ_BCNV01000001.1"/>
</dbReference>
<dbReference type="Gene3D" id="1.20.1720.10">
    <property type="entry name" value="Multidrug resistance protein D"/>
    <property type="match status" value="1"/>
</dbReference>
<dbReference type="Gene3D" id="1.20.1250.20">
    <property type="entry name" value="MFS general substrate transporter like domains"/>
    <property type="match status" value="1"/>
</dbReference>
<feature type="transmembrane region" description="Helical" evidence="7">
    <location>
        <begin position="224"/>
        <end position="242"/>
    </location>
</feature>
<evidence type="ECO:0000256" key="1">
    <source>
        <dbReference type="ARBA" id="ARBA00004651"/>
    </source>
</evidence>
<reference evidence="10" key="2">
    <citation type="submission" date="2016-01" db="EMBL/GenBank/DDBJ databases">
        <title>Draft Genome Sequence of Paenibacillus amylolyticus Heshi-A3 that Was Isolated from Fermented Rice Bran with Aging Salted Mackerel, Which Was Named Heshiko as Traditional Fermented Seafood in Japan.</title>
        <authorList>
            <person name="Akuzawa S."/>
            <person name="Nakagawa J."/>
            <person name="Kanekatsu T."/>
            <person name="Kubota E."/>
            <person name="Ohtake R."/>
            <person name="Suzuki T."/>
            <person name="Kanesaki Y."/>
        </authorList>
    </citation>
    <scope>NUCLEOTIDE SEQUENCE [LARGE SCALE GENOMIC DNA]</scope>
    <source>
        <strain evidence="10">Heshi-A3</strain>
    </source>
</reference>
<evidence type="ECO:0000256" key="3">
    <source>
        <dbReference type="ARBA" id="ARBA00022475"/>
    </source>
</evidence>
<dbReference type="AlphaFoldDB" id="A0A100VKK7"/>
<evidence type="ECO:0000256" key="6">
    <source>
        <dbReference type="ARBA" id="ARBA00023136"/>
    </source>
</evidence>
<feature type="transmembrane region" description="Helical" evidence="7">
    <location>
        <begin position="356"/>
        <end position="378"/>
    </location>
</feature>
<dbReference type="PROSITE" id="PS50850">
    <property type="entry name" value="MFS"/>
    <property type="match status" value="1"/>
</dbReference>
<dbReference type="EMBL" id="BCNV01000001">
    <property type="protein sequence ID" value="GAS81562.1"/>
    <property type="molecule type" value="Genomic_DNA"/>
</dbReference>
<proteinExistence type="predicted"/>
<dbReference type="CDD" id="cd17321">
    <property type="entry name" value="MFS_MMR_MDR_like"/>
    <property type="match status" value="1"/>
</dbReference>
<evidence type="ECO:0000313" key="9">
    <source>
        <dbReference type="EMBL" id="GAS81562.1"/>
    </source>
</evidence>
<feature type="transmembrane region" description="Helical" evidence="7">
    <location>
        <begin position="332"/>
        <end position="350"/>
    </location>
</feature>
<feature type="transmembrane region" description="Helical" evidence="7">
    <location>
        <begin position="296"/>
        <end position="320"/>
    </location>
</feature>
<dbReference type="Proteomes" id="UP000069697">
    <property type="component" value="Unassembled WGS sequence"/>
</dbReference>